<gene>
    <name evidence="5" type="ORF">E0L32_002264</name>
</gene>
<dbReference type="GeneID" id="41969711"/>
<feature type="region of interest" description="Disordered" evidence="3">
    <location>
        <begin position="657"/>
        <end position="684"/>
    </location>
</feature>
<dbReference type="SMART" id="SM00066">
    <property type="entry name" value="GAL4"/>
    <property type="match status" value="1"/>
</dbReference>
<evidence type="ECO:0000313" key="5">
    <source>
        <dbReference type="EMBL" id="TPX06768.1"/>
    </source>
</evidence>
<dbReference type="SMART" id="SM00906">
    <property type="entry name" value="Fungal_trans"/>
    <property type="match status" value="1"/>
</dbReference>
<dbReference type="CDD" id="cd00067">
    <property type="entry name" value="GAL4"/>
    <property type="match status" value="1"/>
</dbReference>
<evidence type="ECO:0000313" key="6">
    <source>
        <dbReference type="Proteomes" id="UP000319257"/>
    </source>
</evidence>
<feature type="compositionally biased region" description="Polar residues" evidence="3">
    <location>
        <begin position="1"/>
        <end position="15"/>
    </location>
</feature>
<evidence type="ECO:0000256" key="3">
    <source>
        <dbReference type="SAM" id="MobiDB-lite"/>
    </source>
</evidence>
<dbReference type="RefSeq" id="XP_030988479.1">
    <property type="nucleotide sequence ID" value="XM_031136434.1"/>
</dbReference>
<dbReference type="InterPro" id="IPR007219">
    <property type="entry name" value="XnlR_reg_dom"/>
</dbReference>
<dbReference type="Proteomes" id="UP000319257">
    <property type="component" value="Unassembled WGS sequence"/>
</dbReference>
<dbReference type="GO" id="GO:0000981">
    <property type="term" value="F:DNA-binding transcription factor activity, RNA polymerase II-specific"/>
    <property type="evidence" value="ECO:0007669"/>
    <property type="project" value="InterPro"/>
</dbReference>
<feature type="region of interest" description="Disordered" evidence="3">
    <location>
        <begin position="81"/>
        <end position="142"/>
    </location>
</feature>
<keyword evidence="6" id="KW-1185">Reference proteome</keyword>
<dbReference type="PANTHER" id="PTHR47425:SF2">
    <property type="entry name" value="FARB-RELATED"/>
    <property type="match status" value="1"/>
</dbReference>
<keyword evidence="1" id="KW-0479">Metal-binding</keyword>
<comment type="caution">
    <text evidence="5">The sequence shown here is derived from an EMBL/GenBank/DDBJ whole genome shotgun (WGS) entry which is preliminary data.</text>
</comment>
<dbReference type="PANTHER" id="PTHR47425">
    <property type="entry name" value="FARB-RELATED"/>
    <property type="match status" value="1"/>
</dbReference>
<dbReference type="Gene3D" id="4.10.240.10">
    <property type="entry name" value="Zn(2)-C6 fungal-type DNA-binding domain"/>
    <property type="match status" value="1"/>
</dbReference>
<feature type="compositionally biased region" description="Polar residues" evidence="3">
    <location>
        <begin position="663"/>
        <end position="683"/>
    </location>
</feature>
<dbReference type="AlphaFoldDB" id="A0A507APK7"/>
<sequence length="722" mass="80371">MGPSTEVTTMEQSGDVQEEKSKKRRARVACVLCRTRKVRCDVAYTGAPCTNCVLDGTECIVNTRRKHKEIDRSCTSSSLRPKTFVTISPRNQDDAGPSTPDTARNPQDGSNSGRMACSERDTSLPRTDVISNPSPDSIFQTGPIRHDHGPRLASFGADVPYSSFPFLTLDNIARLSPIEINFLEMQGCFRVPSRSYLQEFVRKYFLHVHPLLPILEESSFFMMFESEQPTNKADGRLSLFILQGILFVSCGFVQPEILYALGFDDIRSAKATLYRRAKMLVDHDALCDPVEIAQGALLLTYWGKVDDGIRRNTSWLSLAIQNAESAGAHWKASADARFGTRRRLRRLWWCCLIRDRLMSLGLHRPILLTRDHLGSDNENEQSMTHGLGANMLFEKVYGAKHKDVFGAAFISLCNLCLALTDVLLLVHPLHESTQRLQQRGNMDPIASCHRQLNRWYAMSYSPLMAELTSAEPDEVHTAVSLLSIYYHAAKISLYQLEIVQSNTVGMEFTDLPAATSGMQKAAEAIASCSEGIFNRGQAIYLPSTAPACTAIPLLLAVLDARLAKRRPTTPEGNSPIARLDRLIKIMDVYRCQYEGVDTISEAIRRVLTLGSLPAVGDWMELVATHPQVYLKFVIFLEKTLSKGRYLEVSEVLYDSSGPLPLTRPQNTDTTSKHGANGPLTGNSPDGVLDEFVSIPYDGVQDEFGFDAWSIPSFDMDMFSMAN</sequence>
<dbReference type="InterPro" id="IPR052761">
    <property type="entry name" value="Fungal_Detox/Toxin_TFs"/>
</dbReference>
<feature type="compositionally biased region" description="Polar residues" evidence="3">
    <location>
        <begin position="129"/>
        <end position="140"/>
    </location>
</feature>
<keyword evidence="2" id="KW-0539">Nucleus</keyword>
<proteinExistence type="predicted"/>
<dbReference type="CDD" id="cd12148">
    <property type="entry name" value="fungal_TF_MHR"/>
    <property type="match status" value="1"/>
</dbReference>
<evidence type="ECO:0000256" key="2">
    <source>
        <dbReference type="ARBA" id="ARBA00023242"/>
    </source>
</evidence>
<dbReference type="GO" id="GO:0003677">
    <property type="term" value="F:DNA binding"/>
    <property type="evidence" value="ECO:0007669"/>
    <property type="project" value="InterPro"/>
</dbReference>
<evidence type="ECO:0000259" key="4">
    <source>
        <dbReference type="PROSITE" id="PS50048"/>
    </source>
</evidence>
<feature type="domain" description="Zn(2)-C6 fungal-type" evidence="4">
    <location>
        <begin position="29"/>
        <end position="61"/>
    </location>
</feature>
<organism evidence="5 6">
    <name type="scientific">Thyridium curvatum</name>
    <dbReference type="NCBI Taxonomy" id="1093900"/>
    <lineage>
        <taxon>Eukaryota</taxon>
        <taxon>Fungi</taxon>
        <taxon>Dikarya</taxon>
        <taxon>Ascomycota</taxon>
        <taxon>Pezizomycotina</taxon>
        <taxon>Sordariomycetes</taxon>
        <taxon>Sordariomycetidae</taxon>
        <taxon>Thyridiales</taxon>
        <taxon>Thyridiaceae</taxon>
        <taxon>Thyridium</taxon>
    </lineage>
</organism>
<feature type="region of interest" description="Disordered" evidence="3">
    <location>
        <begin position="1"/>
        <end position="21"/>
    </location>
</feature>
<protein>
    <recommendedName>
        <fullName evidence="4">Zn(2)-C6 fungal-type domain-containing protein</fullName>
    </recommendedName>
</protein>
<dbReference type="STRING" id="1093900.A0A507APK7"/>
<name>A0A507APK7_9PEZI</name>
<evidence type="ECO:0000256" key="1">
    <source>
        <dbReference type="ARBA" id="ARBA00022723"/>
    </source>
</evidence>
<dbReference type="Pfam" id="PF00172">
    <property type="entry name" value="Zn_clus"/>
    <property type="match status" value="1"/>
</dbReference>
<dbReference type="InParanoid" id="A0A507APK7"/>
<feature type="compositionally biased region" description="Polar residues" evidence="3">
    <location>
        <begin position="99"/>
        <end position="113"/>
    </location>
</feature>
<dbReference type="GO" id="GO:0006351">
    <property type="term" value="P:DNA-templated transcription"/>
    <property type="evidence" value="ECO:0007669"/>
    <property type="project" value="InterPro"/>
</dbReference>
<reference evidence="5 6" key="1">
    <citation type="submission" date="2019-06" db="EMBL/GenBank/DDBJ databases">
        <title>Draft genome sequence of the filamentous fungus Phialemoniopsis curvata isolated from diesel fuel.</title>
        <authorList>
            <person name="Varaljay V.A."/>
            <person name="Lyon W.J."/>
            <person name="Crouch A.L."/>
            <person name="Drake C.E."/>
            <person name="Hollomon J.M."/>
            <person name="Nadeau L.J."/>
            <person name="Nunn H.S."/>
            <person name="Stevenson B.S."/>
            <person name="Bojanowski C.L."/>
            <person name="Crookes-Goodson W.J."/>
        </authorList>
    </citation>
    <scope>NUCLEOTIDE SEQUENCE [LARGE SCALE GENOMIC DNA]</scope>
    <source>
        <strain evidence="5 6">D216</strain>
    </source>
</reference>
<dbReference type="EMBL" id="SKBQ01000009">
    <property type="protein sequence ID" value="TPX06768.1"/>
    <property type="molecule type" value="Genomic_DNA"/>
</dbReference>
<dbReference type="SUPFAM" id="SSF57701">
    <property type="entry name" value="Zn2/Cys6 DNA-binding domain"/>
    <property type="match status" value="1"/>
</dbReference>
<dbReference type="OrthoDB" id="5121955at2759"/>
<dbReference type="InterPro" id="IPR001138">
    <property type="entry name" value="Zn2Cys6_DnaBD"/>
</dbReference>
<accession>A0A507APK7</accession>
<dbReference type="Pfam" id="PF04082">
    <property type="entry name" value="Fungal_trans"/>
    <property type="match status" value="1"/>
</dbReference>
<dbReference type="InterPro" id="IPR036864">
    <property type="entry name" value="Zn2-C6_fun-type_DNA-bd_sf"/>
</dbReference>
<feature type="compositionally biased region" description="Polar residues" evidence="3">
    <location>
        <begin position="81"/>
        <end position="90"/>
    </location>
</feature>
<dbReference type="PROSITE" id="PS50048">
    <property type="entry name" value="ZN2_CY6_FUNGAL_2"/>
    <property type="match status" value="1"/>
</dbReference>
<dbReference type="PROSITE" id="PS00463">
    <property type="entry name" value="ZN2_CY6_FUNGAL_1"/>
    <property type="match status" value="1"/>
</dbReference>
<dbReference type="GO" id="GO:0008270">
    <property type="term" value="F:zinc ion binding"/>
    <property type="evidence" value="ECO:0007669"/>
    <property type="project" value="InterPro"/>
</dbReference>
<dbReference type="FunCoup" id="A0A507APK7">
    <property type="interactions" value="63"/>
</dbReference>